<sequence length="59" mass="6364">MASKEKLSSVDNVGVQSGVDFALLAVVSFDILAGIARVRFRDVTSDHPQAKLDPCFNVE</sequence>
<keyword evidence="1" id="KW-0472">Membrane</keyword>
<proteinExistence type="predicted"/>
<keyword evidence="1" id="KW-1133">Transmembrane helix</keyword>
<keyword evidence="3" id="KW-1185">Reference proteome</keyword>
<keyword evidence="1" id="KW-0812">Transmembrane</keyword>
<feature type="transmembrane region" description="Helical" evidence="1">
    <location>
        <begin position="21"/>
        <end position="40"/>
    </location>
</feature>
<evidence type="ECO:0000313" key="3">
    <source>
        <dbReference type="Proteomes" id="UP000035489"/>
    </source>
</evidence>
<gene>
    <name evidence="2" type="ORF">AA309_21010</name>
</gene>
<evidence type="ECO:0000313" key="2">
    <source>
        <dbReference type="EMBL" id="KLK91333.1"/>
    </source>
</evidence>
<comment type="caution">
    <text evidence="2">The sequence shown here is derived from an EMBL/GenBank/DDBJ whole genome shotgun (WGS) entry which is preliminary data.</text>
</comment>
<dbReference type="AlphaFoldDB" id="A0A0H1R854"/>
<accession>A0A0H1R854</accession>
<dbReference type="PATRIC" id="fig|1225564.3.peg.5542"/>
<dbReference type="EMBL" id="LCYG01000056">
    <property type="protein sequence ID" value="KLK91333.1"/>
    <property type="molecule type" value="Genomic_DNA"/>
</dbReference>
<reference evidence="2 3" key="1">
    <citation type="submission" date="2015-05" db="EMBL/GenBank/DDBJ databases">
        <title>Draft genome sequence of Microvirga vignae strain BR3299, a novel nitrogen fixing bacteria isolated from Brazil semi-aired region.</title>
        <authorList>
            <person name="Zilli J.E."/>
            <person name="Passos S.R."/>
            <person name="Leite J."/>
            <person name="Baldani J.I."/>
            <person name="Xavier G.R."/>
            <person name="Rumjaneck N.G."/>
            <person name="Simoes-Araujo J.L."/>
        </authorList>
    </citation>
    <scope>NUCLEOTIDE SEQUENCE [LARGE SCALE GENOMIC DNA]</scope>
    <source>
        <strain evidence="2 3">BR3299</strain>
    </source>
</reference>
<dbReference type="Proteomes" id="UP000035489">
    <property type="component" value="Unassembled WGS sequence"/>
</dbReference>
<evidence type="ECO:0000256" key="1">
    <source>
        <dbReference type="SAM" id="Phobius"/>
    </source>
</evidence>
<name>A0A0H1R854_9HYPH</name>
<organism evidence="2 3">
    <name type="scientific">Microvirga vignae</name>
    <dbReference type="NCBI Taxonomy" id="1225564"/>
    <lineage>
        <taxon>Bacteria</taxon>
        <taxon>Pseudomonadati</taxon>
        <taxon>Pseudomonadota</taxon>
        <taxon>Alphaproteobacteria</taxon>
        <taxon>Hyphomicrobiales</taxon>
        <taxon>Methylobacteriaceae</taxon>
        <taxon>Microvirga</taxon>
    </lineage>
</organism>
<protein>
    <submittedName>
        <fullName evidence="2">Uncharacterized protein</fullName>
    </submittedName>
</protein>